<evidence type="ECO:0000256" key="3">
    <source>
        <dbReference type="ARBA" id="ARBA00022452"/>
    </source>
</evidence>
<feature type="chain" id="PRO_5019763159" evidence="10">
    <location>
        <begin position="29"/>
        <end position="655"/>
    </location>
</feature>
<evidence type="ECO:0000256" key="1">
    <source>
        <dbReference type="ARBA" id="ARBA00004571"/>
    </source>
</evidence>
<feature type="domain" description="TonB-dependent receptor-like beta-barrel" evidence="11">
    <location>
        <begin position="192"/>
        <end position="628"/>
    </location>
</feature>
<dbReference type="InterPro" id="IPR012910">
    <property type="entry name" value="Plug_dom"/>
</dbReference>
<dbReference type="GO" id="GO:0044718">
    <property type="term" value="P:siderophore transmembrane transport"/>
    <property type="evidence" value="ECO:0007669"/>
    <property type="project" value="TreeGrafter"/>
</dbReference>
<sequence>MKKKFVVVAAGLGLAQLALLTTAGLAQSAQNTKKDTVTHLNEVVVTASRSAKKLSDIGRVVTVISSQEINRSQGKTLPQLLNTVAGITFSGAQNNIGISSSVFLRGATTGNTLILIDGFPVNNASSIDGSYDLNAFSLDQIDHIEILKGSGSTLYGSDAVAGVINIITKHPQNQDLVGDVQFSGGSYNTFKGSIGLNGRLNKTGISLNFSNLRSDGFAAATDTTGKMGFKKDGYLQQSLSLNLNQYLSNKFTLNGNFQLSANTGDLPYGAFKDDKDYNYNNLFLFGGLGAKLVLPKGSLLFNVSQNTVWNNFYNSPPDNDSTHSVTQNIGRITNAEVVLNQALGEYFDITSGGSFKYSNTGQYSLYEQAYYHPKPVDSYISGNNNISSAYTSLFFKSDIFHMELGGRYNRHSKYGNNLTYTVNPSVIIANQLKVFITVASAYKAPSLYQLYSQYRNSDLKPETTTSYEAGFDWDITKALSFNTVFYKRKTTNVIYFYTDASYKSTYQNGNLEDDQGFESELKYRKNDFTASAYAAYVTGTQTDTKGVDTHNLLRRPRNTYGGNVSYQLIKALSVGVNYKYTGERSDTRFLDVAPYSRVEGLKAYNLFDVHVQASATKNLSLFVDLNNVFNVKYTDWIGYSTRGFNAYGGIKYLLN</sequence>
<keyword evidence="7 8" id="KW-0998">Cell outer membrane</keyword>
<dbReference type="Pfam" id="PF00593">
    <property type="entry name" value="TonB_dep_Rec_b-barrel"/>
    <property type="match status" value="1"/>
</dbReference>
<dbReference type="Gene3D" id="2.40.170.20">
    <property type="entry name" value="TonB-dependent receptor, beta-barrel domain"/>
    <property type="match status" value="1"/>
</dbReference>
<dbReference type="GO" id="GO:0009279">
    <property type="term" value="C:cell outer membrane"/>
    <property type="evidence" value="ECO:0007669"/>
    <property type="project" value="UniProtKB-SubCell"/>
</dbReference>
<dbReference type="AlphaFoldDB" id="A0A495J8K2"/>
<dbReference type="RefSeq" id="WP_121200665.1">
    <property type="nucleotide sequence ID" value="NZ_RBKU01000001.1"/>
</dbReference>
<dbReference type="PANTHER" id="PTHR30069:SF50">
    <property type="entry name" value="TONB-DEPENDENT RECEPTOR HI_1217-RELATED"/>
    <property type="match status" value="1"/>
</dbReference>
<evidence type="ECO:0000256" key="7">
    <source>
        <dbReference type="ARBA" id="ARBA00023237"/>
    </source>
</evidence>
<evidence type="ECO:0000256" key="10">
    <source>
        <dbReference type="SAM" id="SignalP"/>
    </source>
</evidence>
<evidence type="ECO:0000256" key="9">
    <source>
        <dbReference type="RuleBase" id="RU003357"/>
    </source>
</evidence>
<comment type="similarity">
    <text evidence="8 9">Belongs to the TonB-dependent receptor family.</text>
</comment>
<evidence type="ECO:0000259" key="11">
    <source>
        <dbReference type="Pfam" id="PF00593"/>
    </source>
</evidence>
<dbReference type="CDD" id="cd01347">
    <property type="entry name" value="ligand_gated_channel"/>
    <property type="match status" value="1"/>
</dbReference>
<gene>
    <name evidence="13" type="ORF">BDD43_5051</name>
</gene>
<accession>A0A495J8K2</accession>
<proteinExistence type="inferred from homology"/>
<organism evidence="13 14">
    <name type="scientific">Mucilaginibacter gracilis</name>
    <dbReference type="NCBI Taxonomy" id="423350"/>
    <lineage>
        <taxon>Bacteria</taxon>
        <taxon>Pseudomonadati</taxon>
        <taxon>Bacteroidota</taxon>
        <taxon>Sphingobacteriia</taxon>
        <taxon>Sphingobacteriales</taxon>
        <taxon>Sphingobacteriaceae</taxon>
        <taxon>Mucilaginibacter</taxon>
    </lineage>
</organism>
<dbReference type="PANTHER" id="PTHR30069">
    <property type="entry name" value="TONB-DEPENDENT OUTER MEMBRANE RECEPTOR"/>
    <property type="match status" value="1"/>
</dbReference>
<evidence type="ECO:0000256" key="8">
    <source>
        <dbReference type="PROSITE-ProRule" id="PRU01360"/>
    </source>
</evidence>
<evidence type="ECO:0000256" key="6">
    <source>
        <dbReference type="ARBA" id="ARBA00023136"/>
    </source>
</evidence>
<evidence type="ECO:0000256" key="2">
    <source>
        <dbReference type="ARBA" id="ARBA00022448"/>
    </source>
</evidence>
<evidence type="ECO:0000313" key="13">
    <source>
        <dbReference type="EMBL" id="RKR84798.1"/>
    </source>
</evidence>
<keyword evidence="4 8" id="KW-0812">Transmembrane</keyword>
<evidence type="ECO:0000259" key="12">
    <source>
        <dbReference type="Pfam" id="PF07715"/>
    </source>
</evidence>
<keyword evidence="6 8" id="KW-0472">Membrane</keyword>
<dbReference type="Proteomes" id="UP000268007">
    <property type="component" value="Unassembled WGS sequence"/>
</dbReference>
<name>A0A495J8K2_9SPHI</name>
<dbReference type="EMBL" id="RBKU01000001">
    <property type="protein sequence ID" value="RKR84798.1"/>
    <property type="molecule type" value="Genomic_DNA"/>
</dbReference>
<feature type="signal peptide" evidence="10">
    <location>
        <begin position="1"/>
        <end position="28"/>
    </location>
</feature>
<comment type="caution">
    <text evidence="13">The sequence shown here is derived from an EMBL/GenBank/DDBJ whole genome shotgun (WGS) entry which is preliminary data.</text>
</comment>
<evidence type="ECO:0000256" key="5">
    <source>
        <dbReference type="ARBA" id="ARBA00023077"/>
    </source>
</evidence>
<dbReference type="Gene3D" id="2.170.130.10">
    <property type="entry name" value="TonB-dependent receptor, plug domain"/>
    <property type="match status" value="1"/>
</dbReference>
<dbReference type="PROSITE" id="PS52016">
    <property type="entry name" value="TONB_DEPENDENT_REC_3"/>
    <property type="match status" value="1"/>
</dbReference>
<keyword evidence="5 9" id="KW-0798">TonB box</keyword>
<protein>
    <submittedName>
        <fullName evidence="13">Vitamin B12 transporter</fullName>
    </submittedName>
</protein>
<reference evidence="13 14" key="1">
    <citation type="submission" date="2018-10" db="EMBL/GenBank/DDBJ databases">
        <title>Genomic Encyclopedia of Archaeal and Bacterial Type Strains, Phase II (KMG-II): from individual species to whole genera.</title>
        <authorList>
            <person name="Goeker M."/>
        </authorList>
    </citation>
    <scope>NUCLEOTIDE SEQUENCE [LARGE SCALE GENOMIC DNA]</scope>
    <source>
        <strain evidence="13 14">DSM 18602</strain>
    </source>
</reference>
<comment type="subcellular location">
    <subcellularLocation>
        <location evidence="1 8">Cell outer membrane</location>
        <topology evidence="1 8">Multi-pass membrane protein</topology>
    </subcellularLocation>
</comment>
<keyword evidence="2 8" id="KW-0813">Transport</keyword>
<evidence type="ECO:0000256" key="4">
    <source>
        <dbReference type="ARBA" id="ARBA00022692"/>
    </source>
</evidence>
<keyword evidence="14" id="KW-1185">Reference proteome</keyword>
<keyword evidence="3 8" id="KW-1134">Transmembrane beta strand</keyword>
<dbReference type="InterPro" id="IPR000531">
    <property type="entry name" value="Beta-barrel_TonB"/>
</dbReference>
<dbReference type="OrthoDB" id="9764669at2"/>
<dbReference type="GO" id="GO:0015344">
    <property type="term" value="F:siderophore uptake transmembrane transporter activity"/>
    <property type="evidence" value="ECO:0007669"/>
    <property type="project" value="TreeGrafter"/>
</dbReference>
<feature type="domain" description="TonB-dependent receptor plug" evidence="12">
    <location>
        <begin position="54"/>
        <end position="163"/>
    </location>
</feature>
<dbReference type="Pfam" id="PF07715">
    <property type="entry name" value="Plug"/>
    <property type="match status" value="1"/>
</dbReference>
<evidence type="ECO:0000313" key="14">
    <source>
        <dbReference type="Proteomes" id="UP000268007"/>
    </source>
</evidence>
<dbReference type="SUPFAM" id="SSF56935">
    <property type="entry name" value="Porins"/>
    <property type="match status" value="1"/>
</dbReference>
<dbReference type="InterPro" id="IPR037066">
    <property type="entry name" value="Plug_dom_sf"/>
</dbReference>
<keyword evidence="10" id="KW-0732">Signal</keyword>
<dbReference type="InterPro" id="IPR036942">
    <property type="entry name" value="Beta-barrel_TonB_sf"/>
</dbReference>
<dbReference type="InterPro" id="IPR039426">
    <property type="entry name" value="TonB-dep_rcpt-like"/>
</dbReference>